<dbReference type="Proteomes" id="UP000315369">
    <property type="component" value="Unassembled WGS sequence"/>
</dbReference>
<keyword evidence="2" id="KW-1185">Reference proteome</keyword>
<name>A0A540X1A1_9BACT</name>
<sequence>MFDGSALNSRLDRVAPSLDSEARSSSLYANGFLVGDLSMQRATEFRARRGQTSERLARLPSRWQLDYQRRLTQ</sequence>
<gene>
    <name evidence="1" type="ORF">FJV41_15760</name>
</gene>
<evidence type="ECO:0000313" key="1">
    <source>
        <dbReference type="EMBL" id="TQF15038.1"/>
    </source>
</evidence>
<proteinExistence type="predicted"/>
<dbReference type="EMBL" id="VIFM01000053">
    <property type="protein sequence ID" value="TQF15038.1"/>
    <property type="molecule type" value="Genomic_DNA"/>
</dbReference>
<accession>A0A540X1A1</accession>
<comment type="caution">
    <text evidence="1">The sequence shown here is derived from an EMBL/GenBank/DDBJ whole genome shotgun (WGS) entry which is preliminary data.</text>
</comment>
<dbReference type="RefSeq" id="WP_141643306.1">
    <property type="nucleotide sequence ID" value="NZ_VIFM01000053.1"/>
</dbReference>
<reference evidence="1 2" key="1">
    <citation type="submission" date="2019-06" db="EMBL/GenBank/DDBJ databases">
        <authorList>
            <person name="Livingstone P."/>
            <person name="Whitworth D."/>
        </authorList>
    </citation>
    <scope>NUCLEOTIDE SEQUENCE [LARGE SCALE GENOMIC DNA]</scope>
    <source>
        <strain evidence="1 2">AM401</strain>
    </source>
</reference>
<evidence type="ECO:0000313" key="2">
    <source>
        <dbReference type="Proteomes" id="UP000315369"/>
    </source>
</evidence>
<organism evidence="1 2">
    <name type="scientific">Myxococcus llanfairpwllgwyngyllgogerychwyrndrobwllllantysiliogogogochensis</name>
    <dbReference type="NCBI Taxonomy" id="2590453"/>
    <lineage>
        <taxon>Bacteria</taxon>
        <taxon>Pseudomonadati</taxon>
        <taxon>Myxococcota</taxon>
        <taxon>Myxococcia</taxon>
        <taxon>Myxococcales</taxon>
        <taxon>Cystobacterineae</taxon>
        <taxon>Myxococcaceae</taxon>
        <taxon>Myxococcus</taxon>
    </lineage>
</organism>
<dbReference type="AlphaFoldDB" id="A0A540X1A1"/>
<protein>
    <submittedName>
        <fullName evidence="1">Uncharacterized protein</fullName>
    </submittedName>
</protein>